<dbReference type="InterPro" id="IPR059106">
    <property type="entry name" value="WHD_MalT"/>
</dbReference>
<dbReference type="OrthoDB" id="134985at2"/>
<dbReference type="SMART" id="SM00421">
    <property type="entry name" value="HTH_LUXR"/>
    <property type="match status" value="1"/>
</dbReference>
<dbReference type="InterPro" id="IPR049945">
    <property type="entry name" value="AAA_22"/>
</dbReference>
<evidence type="ECO:0000256" key="2">
    <source>
        <dbReference type="ARBA" id="ARBA00023125"/>
    </source>
</evidence>
<sequence>MHEQHGRASATVPSWLRVSRGSSSSADDLKWLWMMRPRPGILTPESPMTAIPPPPAHAVERPRLRSRLDATLNAPLSVVVAPAGSGKTVLLSQWAASHPDVRVMWIGLEPADSDPRRLLDHLLSAVRPDGSGEVDLGRPHALNARTIGRPVLDSLVGVFREHPPVVLVLDDLHHLAGSPLLPDLWWLADNVPDHTHLIFSSRIDYGLGWGRHRLSHSLLELRQRDLAFDETASATLLERIIGSPVSARTLAAVMERTEGWAAGVVLTGLGLRSEDDPEHFASELRGTDRLISEYLSEQALAQQPAERRSLLLRLSVLDRMSAELVESILSVDDATSLFEALERESMFIGALDRDREWFRFHPMFRELLRYRLKAEQPGAATEIRTAAADWHLARGDAPSAIDYLLEAGSWERAAAVISGRGREVLERNDTVSVSRWLDALPAEFRTTRPDLEILRGMLLMMNGDAARAEDVLREQAERPTLTPARSAIIHTYLAARVQFRPDPRVALEAAESATTLLREHPDLHPPELLGLTHPHLLHASSLTSAGRALFLAGDLAAARRRFDEALTVPGARYSLYRVHVLGSLALLEAWAGRLRLAAAASEEALDLAAATHLLAHPSPADAFLAAALASIERATPSSAAVSLHEGALRAAANHRTQLMWIAHLVRVRSEGDIVDQADRPPSTPPPIVAAALEAEEARALRVAHASNGGLHHPPAGRWSPLSFEATAAALTRNRPDLARAHLDAVSPEPPESMPRASVEQLILRSWLDARELGAGAGAKAMHRALELASQHDLVAVFVRAGPEVIRLIADLPGTSTTFRASVLERASLLRRARASSPQLAEQLTDRELEILAYLPTRMTNIDLAARCYVSPNTIKTHMAHIYRKLSVPNRNSAVARAQDLGLL</sequence>
<dbReference type="AlphaFoldDB" id="A0A4Y5YPC0"/>
<dbReference type="Proteomes" id="UP000316125">
    <property type="component" value="Chromosome"/>
</dbReference>
<evidence type="ECO:0000313" key="5">
    <source>
        <dbReference type="EMBL" id="QDE34269.1"/>
    </source>
</evidence>
<dbReference type="InterPro" id="IPR011990">
    <property type="entry name" value="TPR-like_helical_dom_sf"/>
</dbReference>
<evidence type="ECO:0000259" key="4">
    <source>
        <dbReference type="PROSITE" id="PS50043"/>
    </source>
</evidence>
<dbReference type="Gene3D" id="1.10.10.10">
    <property type="entry name" value="Winged helix-like DNA-binding domain superfamily/Winged helix DNA-binding domain"/>
    <property type="match status" value="1"/>
</dbReference>
<dbReference type="GO" id="GO:0006355">
    <property type="term" value="P:regulation of DNA-templated transcription"/>
    <property type="evidence" value="ECO:0007669"/>
    <property type="project" value="InterPro"/>
</dbReference>
<keyword evidence="1" id="KW-0805">Transcription regulation</keyword>
<dbReference type="PANTHER" id="PTHR44688">
    <property type="entry name" value="DNA-BINDING TRANSCRIPTIONAL ACTIVATOR DEVR_DOSR"/>
    <property type="match status" value="1"/>
</dbReference>
<dbReference type="SUPFAM" id="SSF48452">
    <property type="entry name" value="TPR-like"/>
    <property type="match status" value="1"/>
</dbReference>
<dbReference type="Pfam" id="PF25873">
    <property type="entry name" value="WHD_MalT"/>
    <property type="match status" value="1"/>
</dbReference>
<evidence type="ECO:0000256" key="3">
    <source>
        <dbReference type="ARBA" id="ARBA00023163"/>
    </source>
</evidence>
<dbReference type="PROSITE" id="PS50043">
    <property type="entry name" value="HTH_LUXR_2"/>
    <property type="match status" value="1"/>
</dbReference>
<gene>
    <name evidence="5" type="ORF">FIV50_05355</name>
</gene>
<dbReference type="PANTHER" id="PTHR44688:SF16">
    <property type="entry name" value="DNA-BINDING TRANSCRIPTIONAL ACTIVATOR DEVR_DOSR"/>
    <property type="match status" value="1"/>
</dbReference>
<dbReference type="Pfam" id="PF13401">
    <property type="entry name" value="AAA_22"/>
    <property type="match status" value="1"/>
</dbReference>
<evidence type="ECO:0000256" key="1">
    <source>
        <dbReference type="ARBA" id="ARBA00023015"/>
    </source>
</evidence>
<keyword evidence="3" id="KW-0804">Transcription</keyword>
<accession>A0A4Y5YPC0</accession>
<dbReference type="Pfam" id="PF00196">
    <property type="entry name" value="GerE"/>
    <property type="match status" value="1"/>
</dbReference>
<dbReference type="Gene3D" id="3.40.50.300">
    <property type="entry name" value="P-loop containing nucleotide triphosphate hydrolases"/>
    <property type="match status" value="1"/>
</dbReference>
<dbReference type="InterPro" id="IPR000792">
    <property type="entry name" value="Tscrpt_reg_LuxR_C"/>
</dbReference>
<dbReference type="InterPro" id="IPR027417">
    <property type="entry name" value="P-loop_NTPase"/>
</dbReference>
<name>A0A4Y5YPC0_9MICO</name>
<proteinExistence type="predicted"/>
<dbReference type="InterPro" id="IPR016032">
    <property type="entry name" value="Sig_transdc_resp-reg_C-effctor"/>
</dbReference>
<dbReference type="PRINTS" id="PR00038">
    <property type="entry name" value="HTHLUXR"/>
</dbReference>
<dbReference type="CDD" id="cd06170">
    <property type="entry name" value="LuxR_C_like"/>
    <property type="match status" value="1"/>
</dbReference>
<evidence type="ECO:0000313" key="6">
    <source>
        <dbReference type="Proteomes" id="UP000316125"/>
    </source>
</evidence>
<dbReference type="EMBL" id="CP041040">
    <property type="protein sequence ID" value="QDE34269.1"/>
    <property type="molecule type" value="Genomic_DNA"/>
</dbReference>
<feature type="domain" description="HTH luxR-type" evidence="4">
    <location>
        <begin position="836"/>
        <end position="901"/>
    </location>
</feature>
<dbReference type="Gene3D" id="1.25.40.10">
    <property type="entry name" value="Tetratricopeptide repeat domain"/>
    <property type="match status" value="1"/>
</dbReference>
<reference evidence="5 6" key="1">
    <citation type="submission" date="2019-06" db="EMBL/GenBank/DDBJ databases">
        <title>Complete genome of Microbacterium foliorum M2.</title>
        <authorList>
            <person name="Cao G."/>
        </authorList>
    </citation>
    <scope>NUCLEOTIDE SEQUENCE [LARGE SCALE GENOMIC DNA]</scope>
    <source>
        <strain evidence="5 6">M2</strain>
    </source>
</reference>
<keyword evidence="2" id="KW-0238">DNA-binding</keyword>
<dbReference type="GO" id="GO:0016887">
    <property type="term" value="F:ATP hydrolysis activity"/>
    <property type="evidence" value="ECO:0007669"/>
    <property type="project" value="InterPro"/>
</dbReference>
<dbReference type="GO" id="GO:0003677">
    <property type="term" value="F:DNA binding"/>
    <property type="evidence" value="ECO:0007669"/>
    <property type="project" value="UniProtKB-KW"/>
</dbReference>
<dbReference type="SUPFAM" id="SSF52540">
    <property type="entry name" value="P-loop containing nucleoside triphosphate hydrolases"/>
    <property type="match status" value="1"/>
</dbReference>
<protein>
    <submittedName>
        <fullName evidence="5">LuxR family transcriptional regulator</fullName>
    </submittedName>
</protein>
<dbReference type="InterPro" id="IPR036388">
    <property type="entry name" value="WH-like_DNA-bd_sf"/>
</dbReference>
<organism evidence="5 6">
    <name type="scientific">Microbacterium foliorum</name>
    <dbReference type="NCBI Taxonomy" id="104336"/>
    <lineage>
        <taxon>Bacteria</taxon>
        <taxon>Bacillati</taxon>
        <taxon>Actinomycetota</taxon>
        <taxon>Actinomycetes</taxon>
        <taxon>Micrococcales</taxon>
        <taxon>Microbacteriaceae</taxon>
        <taxon>Microbacterium</taxon>
    </lineage>
</organism>
<dbReference type="SUPFAM" id="SSF46894">
    <property type="entry name" value="C-terminal effector domain of the bipartite response regulators"/>
    <property type="match status" value="1"/>
</dbReference>